<dbReference type="Proteomes" id="UP001320159">
    <property type="component" value="Unassembled WGS sequence"/>
</dbReference>
<evidence type="ECO:0000313" key="4">
    <source>
        <dbReference type="EMBL" id="MCD1294261.1"/>
    </source>
</evidence>
<keyword evidence="1" id="KW-0732">Signal</keyword>
<name>A0AAP2RCC8_9EURY</name>
<evidence type="ECO:0000313" key="5">
    <source>
        <dbReference type="Proteomes" id="UP001320159"/>
    </source>
</evidence>
<dbReference type="Gene3D" id="2.130.10.10">
    <property type="entry name" value="YVTN repeat-like/Quinoprotein amine dehydrogenase"/>
    <property type="match status" value="7"/>
</dbReference>
<proteinExistence type="predicted"/>
<keyword evidence="2" id="KW-1133">Transmembrane helix</keyword>
<dbReference type="Pfam" id="PF21783">
    <property type="entry name" value="YNCE"/>
    <property type="match status" value="1"/>
</dbReference>
<dbReference type="InterPro" id="IPR011964">
    <property type="entry name" value="YVTN_b-propeller_repeat"/>
</dbReference>
<comment type="caution">
    <text evidence="4">The sequence shown here is derived from an EMBL/GenBank/DDBJ whole genome shotgun (WGS) entry which is preliminary data.</text>
</comment>
<evidence type="ECO:0000256" key="2">
    <source>
        <dbReference type="SAM" id="Phobius"/>
    </source>
</evidence>
<organism evidence="4 5">
    <name type="scientific">Methanooceanicella nereidis</name>
    <dbReference type="NCBI Taxonomy" id="2052831"/>
    <lineage>
        <taxon>Archaea</taxon>
        <taxon>Methanobacteriati</taxon>
        <taxon>Methanobacteriota</taxon>
        <taxon>Stenosarchaea group</taxon>
        <taxon>Methanomicrobia</taxon>
        <taxon>Methanocellales</taxon>
        <taxon>Methanocellaceae</taxon>
        <taxon>Methanooceanicella</taxon>
    </lineage>
</organism>
<dbReference type="SUPFAM" id="SSF50969">
    <property type="entry name" value="YVTN repeat-like/Quinoprotein amine dehydrogenase"/>
    <property type="match status" value="2"/>
</dbReference>
<keyword evidence="2" id="KW-0812">Transmembrane</keyword>
<dbReference type="InterPro" id="IPR015943">
    <property type="entry name" value="WD40/YVTN_repeat-like_dom_sf"/>
</dbReference>
<dbReference type="PANTHER" id="PTHR47197">
    <property type="entry name" value="PROTEIN NIRF"/>
    <property type="match status" value="1"/>
</dbReference>
<feature type="transmembrane region" description="Helical" evidence="2">
    <location>
        <begin position="1341"/>
        <end position="1357"/>
    </location>
</feature>
<dbReference type="InterPro" id="IPR011045">
    <property type="entry name" value="N2O_reductase_N"/>
</dbReference>
<dbReference type="InterPro" id="IPR051200">
    <property type="entry name" value="Host-pathogen_enzymatic-act"/>
</dbReference>
<dbReference type="InterPro" id="IPR048433">
    <property type="entry name" value="YNCE-like_beta-prop"/>
</dbReference>
<gene>
    <name evidence="4" type="ORF">CUJ83_04525</name>
</gene>
<accession>A0AAP2RCC8</accession>
<dbReference type="PANTHER" id="PTHR47197:SF3">
    <property type="entry name" value="DIHYDRO-HEME D1 DEHYDROGENASE"/>
    <property type="match status" value="1"/>
</dbReference>
<sequence length="1363" mass="147087">MKPYCRSISIVRETIYLTIIDSIAMTRGGCMRSRTCRSKWHIPKFFIVTAIIIGLLVPGALSWTVHAENSSPGVNLATPSGFLYVCNYYDNDIYVIDASCNKVITGIQLDGRPECVLANPSGSRIYAGLNIGGIAVIDAATNDVIAKINLSSGVNDIAIMPDGKMAYAAGSGDAIYVLDLENNRMITGMNTGKTPMSVDISPDGKYAYVALYDGSASEMIVIDTSSNNVVKSIDGGKYTMDCKLSSDGKRLYTVCLDGDYQYQFRAIDVYTGYIVNEIDLSKRPVSMSLSDDGAYMYLTNTYDITIIDAADCKEVLSIDTGDKLYGSAVKEKSLYATNEAKNVIHVIDLDTGKVTGSVKVGNVPRCIIAVDGPENVATPADTKSPYLYVCDHNNASMIVLDTGSKNVIKRINLRCYPFDAVADKDLKKIYVTLNDWTISVIDISTDEVISSIFVGTLAEDLVISSAGDRAYFIDYFNGTVHFIDLGTKSVNILKTCESPRSIGLSPDGRKLYIADNQGPYDKNSNIVVLDAMTGSEIVKIPADGYIANVRISPDGSRIYISELSLHDNIMDMIVIDGSTNSVLDRIPMEEISYSTLITPDGKRIYVNSPGNVTVYDIPAGEKAAVINAGWRPGDMELYPEGDRLYVTDEDNSTILVIDTLTNEIVDRISMDVNPGKIVLIPDKDTEQIITPGRDERGNVSIEGKTFVCNYFNDTVSIFDHVNGTVRELKTGNGPACAIVSNDGSKLFVINDRSDDLCVIDTEKETVLSSIKTGRMPKSAAALPDGSRVFVANFLDGDVSVISTRFERQVASIDVGKMPSDIAVTPGADRLYVANYGSDNISVIDIRSRKVIDNIEGISRPVCLEISPDGKCLYVAGGVNGKRSLLTAIDTGTCRVTSTHKISGLPLDMAISPEGNQLFLSTSDSGILTVIYPEKQFETALIDISEYMPVSGTDSGELCGLALSRDGKIAYVTDRAGDKLFALDTGTNSLMFCSDTGKSPVSVTSLSNVIKPAGEEALGQGAAGYAYVPIRNSNSMLVIDVARNGIIGNIDAECPVLEMAIDGPGDKIYCYTGGNISVIDTGSNSVVSSAYLAERLHYFTVSPDSKYIYYTFYNSSDPDSSDIHVADALTGKTVRSIETGKIAMKLKLDHSGKLIFYNSIDPERTESNISVMDIASGKILASENILSGIQDIVISPDDKRLYIACSPNSLYPAGRILSMDAGSLKITGATNLMAIPTSMDITPDGKCLYVVLFDRDNDHALAIDTSSFSIIKDISVGRVPYKVAVDPEGRYAYVINNLGNNGRGSISVIDTANNTVIQMIENTGIPADIVFKRAADHPATPGFGWIIALICVIFIACTRSRKRS</sequence>
<keyword evidence="2" id="KW-0472">Membrane</keyword>
<evidence type="ECO:0000256" key="1">
    <source>
        <dbReference type="ARBA" id="ARBA00022729"/>
    </source>
</evidence>
<feature type="domain" description="YNCE-like beta-propeller" evidence="3">
    <location>
        <begin position="780"/>
        <end position="875"/>
    </location>
</feature>
<reference evidence="4 5" key="1">
    <citation type="submission" date="2017-11" db="EMBL/GenBank/DDBJ databases">
        <title>Isolation and Characterization of Family Methanocellaceae Species from Potential Methane Hydrate Area Offshore Southwestern Taiwan.</title>
        <authorList>
            <person name="Zhang W.-L."/>
            <person name="Chen W.-C."/>
            <person name="Lai M.-C."/>
            <person name="Chen S.-C."/>
        </authorList>
    </citation>
    <scope>NUCLEOTIDE SEQUENCE [LARGE SCALE GENOMIC DNA]</scope>
    <source>
        <strain evidence="4 5">CWC-04</strain>
    </source>
</reference>
<feature type="transmembrane region" description="Helical" evidence="2">
    <location>
        <begin position="45"/>
        <end position="65"/>
    </location>
</feature>
<dbReference type="SUPFAM" id="SSF50974">
    <property type="entry name" value="Nitrous oxide reductase, N-terminal domain"/>
    <property type="match status" value="1"/>
</dbReference>
<evidence type="ECO:0000259" key="3">
    <source>
        <dbReference type="Pfam" id="PF21783"/>
    </source>
</evidence>
<dbReference type="InterPro" id="IPR011044">
    <property type="entry name" value="Quino_amine_DH_bsu"/>
</dbReference>
<keyword evidence="5" id="KW-1185">Reference proteome</keyword>
<dbReference type="NCBIfam" id="TIGR02276">
    <property type="entry name" value="beta_rpt_yvtn"/>
    <property type="match status" value="4"/>
</dbReference>
<dbReference type="EMBL" id="PGCK01000003">
    <property type="protein sequence ID" value="MCD1294261.1"/>
    <property type="molecule type" value="Genomic_DNA"/>
</dbReference>
<protein>
    <recommendedName>
        <fullName evidence="3">YNCE-like beta-propeller domain-containing protein</fullName>
    </recommendedName>
</protein>
<dbReference type="InterPro" id="IPR011048">
    <property type="entry name" value="Haem_d1_sf"/>
</dbReference>
<dbReference type="SUPFAM" id="SSF51004">
    <property type="entry name" value="C-terminal (heme d1) domain of cytochrome cd1-nitrite reductase"/>
    <property type="match status" value="1"/>
</dbReference>